<proteinExistence type="predicted"/>
<evidence type="ECO:0000256" key="1">
    <source>
        <dbReference type="ARBA" id="ARBA00022670"/>
    </source>
</evidence>
<reference evidence="4" key="1">
    <citation type="journal article" date="2020" name="mSystems">
        <title>Genome- and Community-Level Interaction Insights into Carbon Utilization and Element Cycling Functions of Hydrothermarchaeota in Hydrothermal Sediment.</title>
        <authorList>
            <person name="Zhou Z."/>
            <person name="Liu Y."/>
            <person name="Xu W."/>
            <person name="Pan J."/>
            <person name="Luo Z.H."/>
            <person name="Li M."/>
        </authorList>
    </citation>
    <scope>NUCLEOTIDE SEQUENCE [LARGE SCALE GENOMIC DNA]</scope>
    <source>
        <strain evidence="4">HyVt-92</strain>
    </source>
</reference>
<evidence type="ECO:0000313" key="4">
    <source>
        <dbReference type="EMBL" id="HHF98092.1"/>
    </source>
</evidence>
<dbReference type="SUPFAM" id="SSF50156">
    <property type="entry name" value="PDZ domain-like"/>
    <property type="match status" value="1"/>
</dbReference>
<dbReference type="InterPro" id="IPR051201">
    <property type="entry name" value="Chloro_Bact_Ser_Proteases"/>
</dbReference>
<keyword evidence="1" id="KW-0645">Protease</keyword>
<keyword evidence="2" id="KW-0378">Hydrolase</keyword>
<dbReference type="PRINTS" id="PR00834">
    <property type="entry name" value="PROTEASES2C"/>
</dbReference>
<dbReference type="InterPro" id="IPR009003">
    <property type="entry name" value="Peptidase_S1_PA"/>
</dbReference>
<dbReference type="Gene3D" id="2.40.10.120">
    <property type="match status" value="1"/>
</dbReference>
<dbReference type="PANTHER" id="PTHR43343">
    <property type="entry name" value="PEPTIDASE S12"/>
    <property type="match status" value="1"/>
</dbReference>
<evidence type="ECO:0000259" key="3">
    <source>
        <dbReference type="PROSITE" id="PS50106"/>
    </source>
</evidence>
<dbReference type="InterPro" id="IPR001478">
    <property type="entry name" value="PDZ"/>
</dbReference>
<feature type="domain" description="PDZ" evidence="3">
    <location>
        <begin position="294"/>
        <end position="389"/>
    </location>
</feature>
<sequence length="452" mass="49441">MKKGWKKKKIVLFLSLIVTFCFITSFIFVSFVQAEKLNLKGPLFEESVKPHPVDPQSFEGKIIEAIKKVSPAVVSISTERTVSVPGIGFGPPFEDFDEFFRRFFEEFPQREFKQRGLGSGMIINKDGYILTNEHVIHGVDRDKITVTLSNNKSYKAKIVGTDVESDIAVLKIEGEGEFPHVVLGNSGNLQVGEWVIALGNPFGFALSELNKKYEPTVTVGVISATGRAIQAGGEGGERRIYADLIQTDASINPGNSGGPLINIYGEVIGINTAILSPTGGSVGIGFAIPINKAKVLLQSLVKYGEIKWPWIGIYMQELTPELAKKFGVEKGVLVADVVPSSPAEKAGIKPGDVIQEVNDTPVNTPLDLREAVLKTKIGEKIKLTVVREGRKIEIELYTAPKPEKIVEARGELEEKLLGVKVSEITPELRQRYDIGEKERGVVITEVFRGGPA</sequence>
<dbReference type="EMBL" id="DRTT01000033">
    <property type="protein sequence ID" value="HHF98092.1"/>
    <property type="molecule type" value="Genomic_DNA"/>
</dbReference>
<dbReference type="CDD" id="cd10839">
    <property type="entry name" value="cpPDZ1_DegP-like"/>
    <property type="match status" value="1"/>
</dbReference>
<dbReference type="Pfam" id="PF13180">
    <property type="entry name" value="PDZ_2"/>
    <property type="match status" value="1"/>
</dbReference>
<dbReference type="SUPFAM" id="SSF50494">
    <property type="entry name" value="Trypsin-like serine proteases"/>
    <property type="match status" value="1"/>
</dbReference>
<protein>
    <submittedName>
        <fullName evidence="4">PDZ domain-containing protein</fullName>
    </submittedName>
</protein>
<dbReference type="SMART" id="SM00228">
    <property type="entry name" value="PDZ"/>
    <property type="match status" value="1"/>
</dbReference>
<feature type="non-terminal residue" evidence="4">
    <location>
        <position position="452"/>
    </location>
</feature>
<dbReference type="PANTHER" id="PTHR43343:SF3">
    <property type="entry name" value="PROTEASE DO-LIKE 8, CHLOROPLASTIC"/>
    <property type="match status" value="1"/>
</dbReference>
<dbReference type="Gene3D" id="2.30.42.10">
    <property type="match status" value="2"/>
</dbReference>
<dbReference type="AlphaFoldDB" id="A0A7V5I089"/>
<dbReference type="InterPro" id="IPR001940">
    <property type="entry name" value="Peptidase_S1C"/>
</dbReference>
<evidence type="ECO:0000256" key="2">
    <source>
        <dbReference type="ARBA" id="ARBA00022801"/>
    </source>
</evidence>
<gene>
    <name evidence="4" type="ORF">ENL39_01205</name>
</gene>
<name>A0A7V5I089_UNCAE</name>
<dbReference type="GO" id="GO:0006508">
    <property type="term" value="P:proteolysis"/>
    <property type="evidence" value="ECO:0007669"/>
    <property type="project" value="UniProtKB-KW"/>
</dbReference>
<dbReference type="GO" id="GO:0004252">
    <property type="term" value="F:serine-type endopeptidase activity"/>
    <property type="evidence" value="ECO:0007669"/>
    <property type="project" value="InterPro"/>
</dbReference>
<dbReference type="Pfam" id="PF13365">
    <property type="entry name" value="Trypsin_2"/>
    <property type="match status" value="1"/>
</dbReference>
<organism evidence="4">
    <name type="scientific">Aerophobetes bacterium</name>
    <dbReference type="NCBI Taxonomy" id="2030807"/>
    <lineage>
        <taxon>Bacteria</taxon>
        <taxon>Candidatus Aerophobota</taxon>
    </lineage>
</organism>
<comment type="caution">
    <text evidence="4">The sequence shown here is derived from an EMBL/GenBank/DDBJ whole genome shotgun (WGS) entry which is preliminary data.</text>
</comment>
<accession>A0A7V5I089</accession>
<dbReference type="Proteomes" id="UP000886070">
    <property type="component" value="Unassembled WGS sequence"/>
</dbReference>
<dbReference type="InterPro" id="IPR036034">
    <property type="entry name" value="PDZ_sf"/>
</dbReference>
<dbReference type="PROSITE" id="PS50106">
    <property type="entry name" value="PDZ"/>
    <property type="match status" value="1"/>
</dbReference>